<name>A0A8H3GVL8_9AGAM</name>
<dbReference type="PANTHER" id="PTHR43591">
    <property type="entry name" value="METHYLTRANSFERASE"/>
    <property type="match status" value="1"/>
</dbReference>
<dbReference type="Pfam" id="PF13489">
    <property type="entry name" value="Methyltransf_23"/>
    <property type="match status" value="1"/>
</dbReference>
<dbReference type="InterPro" id="IPR029063">
    <property type="entry name" value="SAM-dependent_MTases_sf"/>
</dbReference>
<accession>A0A8H3GVL8</accession>
<sequence>MDNRENTPIYFINDLQDDSERSSTYATTSSGLTEYTMSTLTSDAASEYFQEFYGRMFPVDENVPFLFPTDDAELRRLKLQHLSLKLVFGSNYFGPVRNVLSEVLSERRKRVLDLFTADGTWVREMAAEFPHVDFTSVDIVPLVPHPRSANILGYEVYDVYNGIAEASDSFDIIHLRYSMSKVNSTSSRLALLITPLELGALQIRQLPSLIRELHRVLRPGGLFLYGEYENEVFDGSTDNHEASNTAPYMVHASRLSREAFDRQGVHAYAFKDVPRLLDPECSLWSGDMQRKGFVNMIRDEKIVPAGQWPQVTHLREVGLITQYVWCEMWKSLRPLFINHGVSSAEANELVNGAITELMDPGSRQLYAKYHVLYAFKPM</sequence>
<protein>
    <recommendedName>
        <fullName evidence="3">Methyltransferase domain-containing protein</fullName>
    </recommendedName>
</protein>
<dbReference type="Gene3D" id="3.40.50.150">
    <property type="entry name" value="Vaccinia Virus protein VP39"/>
    <property type="match status" value="1"/>
</dbReference>
<evidence type="ECO:0000313" key="1">
    <source>
        <dbReference type="EMBL" id="CAE6470587.1"/>
    </source>
</evidence>
<dbReference type="SUPFAM" id="SSF53335">
    <property type="entry name" value="S-adenosyl-L-methionine-dependent methyltransferases"/>
    <property type="match status" value="1"/>
</dbReference>
<evidence type="ECO:0008006" key="3">
    <source>
        <dbReference type="Google" id="ProtNLM"/>
    </source>
</evidence>
<dbReference type="Proteomes" id="UP000663843">
    <property type="component" value="Unassembled WGS sequence"/>
</dbReference>
<gene>
    <name evidence="1" type="ORF">RDB_LOCUS105757</name>
</gene>
<organism evidence="1 2">
    <name type="scientific">Rhizoctonia solani</name>
    <dbReference type="NCBI Taxonomy" id="456999"/>
    <lineage>
        <taxon>Eukaryota</taxon>
        <taxon>Fungi</taxon>
        <taxon>Dikarya</taxon>
        <taxon>Basidiomycota</taxon>
        <taxon>Agaricomycotina</taxon>
        <taxon>Agaricomycetes</taxon>
        <taxon>Cantharellales</taxon>
        <taxon>Ceratobasidiaceae</taxon>
        <taxon>Rhizoctonia</taxon>
    </lineage>
</organism>
<dbReference type="CDD" id="cd02440">
    <property type="entry name" value="AdoMet_MTases"/>
    <property type="match status" value="1"/>
</dbReference>
<dbReference type="EMBL" id="CAJMWT010003394">
    <property type="protein sequence ID" value="CAE6470587.1"/>
    <property type="molecule type" value="Genomic_DNA"/>
</dbReference>
<proteinExistence type="predicted"/>
<comment type="caution">
    <text evidence="1">The sequence shown here is derived from an EMBL/GenBank/DDBJ whole genome shotgun (WGS) entry which is preliminary data.</text>
</comment>
<reference evidence="1" key="1">
    <citation type="submission" date="2021-01" db="EMBL/GenBank/DDBJ databases">
        <authorList>
            <person name="Kaushik A."/>
        </authorList>
    </citation>
    <scope>NUCLEOTIDE SEQUENCE</scope>
    <source>
        <strain evidence="1">AG2-2IIIB</strain>
    </source>
</reference>
<dbReference type="AlphaFoldDB" id="A0A8H3GVL8"/>
<evidence type="ECO:0000313" key="2">
    <source>
        <dbReference type="Proteomes" id="UP000663843"/>
    </source>
</evidence>